<gene>
    <name evidence="12" type="primary">cysS</name>
    <name evidence="14" type="ORF">FKG94_13545</name>
</gene>
<feature type="binding site" evidence="12">
    <location>
        <position position="209"/>
    </location>
    <ligand>
        <name>Zn(2+)</name>
        <dbReference type="ChEBI" id="CHEBI:29105"/>
    </ligand>
</feature>
<feature type="short sequence motif" description="'HIGH' region" evidence="12">
    <location>
        <begin position="31"/>
        <end position="41"/>
    </location>
</feature>
<dbReference type="Proteomes" id="UP000319732">
    <property type="component" value="Unassembled WGS sequence"/>
</dbReference>
<feature type="binding site" evidence="12">
    <location>
        <position position="270"/>
    </location>
    <ligand>
        <name>ATP</name>
        <dbReference type="ChEBI" id="CHEBI:30616"/>
    </ligand>
</feature>
<comment type="catalytic activity">
    <reaction evidence="12">
        <text>tRNA(Cys) + L-cysteine + ATP = L-cysteinyl-tRNA(Cys) + AMP + diphosphate</text>
        <dbReference type="Rhea" id="RHEA:17773"/>
        <dbReference type="Rhea" id="RHEA-COMP:9661"/>
        <dbReference type="Rhea" id="RHEA-COMP:9679"/>
        <dbReference type="ChEBI" id="CHEBI:30616"/>
        <dbReference type="ChEBI" id="CHEBI:33019"/>
        <dbReference type="ChEBI" id="CHEBI:35235"/>
        <dbReference type="ChEBI" id="CHEBI:78442"/>
        <dbReference type="ChEBI" id="CHEBI:78517"/>
        <dbReference type="ChEBI" id="CHEBI:456215"/>
        <dbReference type="EC" id="6.1.1.16"/>
    </reaction>
</comment>
<protein>
    <recommendedName>
        <fullName evidence="12">Cysteine--tRNA ligase</fullName>
        <ecNumber evidence="12">6.1.1.16</ecNumber>
    </recommendedName>
    <alternativeName>
        <fullName evidence="12">Cysteinyl-tRNA synthetase</fullName>
        <shortName evidence="12">CysRS</shortName>
    </alternativeName>
</protein>
<evidence type="ECO:0000259" key="13">
    <source>
        <dbReference type="SMART" id="SM00840"/>
    </source>
</evidence>
<proteinExistence type="inferred from homology"/>
<comment type="similarity">
    <text evidence="2 12">Belongs to the class-I aminoacyl-tRNA synthetase family.</text>
</comment>
<reference evidence="14 15" key="1">
    <citation type="submission" date="2019-06" db="EMBL/GenBank/DDBJ databases">
        <title>Whole genome sequence for Cellvibrionaceae sp. R142.</title>
        <authorList>
            <person name="Wang G."/>
        </authorList>
    </citation>
    <scope>NUCLEOTIDE SEQUENCE [LARGE SCALE GENOMIC DNA]</scope>
    <source>
        <strain evidence="14 15">R142</strain>
    </source>
</reference>
<dbReference type="GO" id="GO:0006423">
    <property type="term" value="P:cysteinyl-tRNA aminoacylation"/>
    <property type="evidence" value="ECO:0007669"/>
    <property type="project" value="UniProtKB-UniRule"/>
</dbReference>
<dbReference type="PANTHER" id="PTHR10890">
    <property type="entry name" value="CYSTEINYL-TRNA SYNTHETASE"/>
    <property type="match status" value="1"/>
</dbReference>
<dbReference type="InterPro" id="IPR032678">
    <property type="entry name" value="tRNA-synt_1_cat_dom"/>
</dbReference>
<keyword evidence="4 12" id="KW-0963">Cytoplasm</keyword>
<dbReference type="InterPro" id="IPR024909">
    <property type="entry name" value="Cys-tRNA/MSH_ligase"/>
</dbReference>
<dbReference type="InterPro" id="IPR009080">
    <property type="entry name" value="tRNAsynth_Ia_anticodon-bd"/>
</dbReference>
<dbReference type="GO" id="GO:0005524">
    <property type="term" value="F:ATP binding"/>
    <property type="evidence" value="ECO:0007669"/>
    <property type="project" value="UniProtKB-UniRule"/>
</dbReference>
<evidence type="ECO:0000256" key="2">
    <source>
        <dbReference type="ARBA" id="ARBA00005594"/>
    </source>
</evidence>
<comment type="subunit">
    <text evidence="3 12">Monomer.</text>
</comment>
<keyword evidence="7 12" id="KW-0547">Nucleotide-binding</keyword>
<evidence type="ECO:0000256" key="12">
    <source>
        <dbReference type="HAMAP-Rule" id="MF_00041"/>
    </source>
</evidence>
<keyword evidence="11 12" id="KW-0030">Aminoacyl-tRNA synthetase</keyword>
<evidence type="ECO:0000313" key="15">
    <source>
        <dbReference type="Proteomes" id="UP000319732"/>
    </source>
</evidence>
<evidence type="ECO:0000256" key="1">
    <source>
        <dbReference type="ARBA" id="ARBA00004496"/>
    </source>
</evidence>
<dbReference type="EMBL" id="VHSG01000013">
    <property type="protein sequence ID" value="TQV78100.1"/>
    <property type="molecule type" value="Genomic_DNA"/>
</dbReference>
<evidence type="ECO:0000313" key="14">
    <source>
        <dbReference type="EMBL" id="TQV78100.1"/>
    </source>
</evidence>
<evidence type="ECO:0000256" key="11">
    <source>
        <dbReference type="ARBA" id="ARBA00023146"/>
    </source>
</evidence>
<dbReference type="InterPro" id="IPR056411">
    <property type="entry name" value="CysS_C"/>
</dbReference>
<evidence type="ECO:0000256" key="3">
    <source>
        <dbReference type="ARBA" id="ARBA00011245"/>
    </source>
</evidence>
<keyword evidence="5 12" id="KW-0436">Ligase</keyword>
<dbReference type="SMART" id="SM00840">
    <property type="entry name" value="DALR_2"/>
    <property type="match status" value="1"/>
</dbReference>
<dbReference type="InterPro" id="IPR015803">
    <property type="entry name" value="Cys-tRNA-ligase"/>
</dbReference>
<feature type="domain" description="Cysteinyl-tRNA synthetase class Ia DALR" evidence="13">
    <location>
        <begin position="342"/>
        <end position="400"/>
    </location>
</feature>
<evidence type="ECO:0000256" key="8">
    <source>
        <dbReference type="ARBA" id="ARBA00022833"/>
    </source>
</evidence>
<feature type="binding site" evidence="12">
    <location>
        <position position="29"/>
    </location>
    <ligand>
        <name>Zn(2+)</name>
        <dbReference type="ChEBI" id="CHEBI:29105"/>
    </ligand>
</feature>
<evidence type="ECO:0000256" key="4">
    <source>
        <dbReference type="ARBA" id="ARBA00022490"/>
    </source>
</evidence>
<dbReference type="PANTHER" id="PTHR10890:SF3">
    <property type="entry name" value="CYSTEINE--TRNA LIGASE, CYTOPLASMIC"/>
    <property type="match status" value="1"/>
</dbReference>
<comment type="caution">
    <text evidence="14">The sequence shown here is derived from an EMBL/GenBank/DDBJ whole genome shotgun (WGS) entry which is preliminary data.</text>
</comment>
<dbReference type="NCBIfam" id="TIGR00435">
    <property type="entry name" value="cysS"/>
    <property type="match status" value="1"/>
</dbReference>
<evidence type="ECO:0000256" key="10">
    <source>
        <dbReference type="ARBA" id="ARBA00022917"/>
    </source>
</evidence>
<dbReference type="HAMAP" id="MF_00041">
    <property type="entry name" value="Cys_tRNA_synth"/>
    <property type="match status" value="1"/>
</dbReference>
<dbReference type="InterPro" id="IPR015273">
    <property type="entry name" value="Cys-tRNA-synt_Ia_DALR"/>
</dbReference>
<dbReference type="PRINTS" id="PR00983">
    <property type="entry name" value="TRNASYNTHCYS"/>
</dbReference>
<dbReference type="Pfam" id="PF01406">
    <property type="entry name" value="tRNA-synt_1e"/>
    <property type="match status" value="1"/>
</dbReference>
<sequence>MTLTLYNTKTRQKEAFQPLQPDRVKMYVCGPTVYNLVHIGNARPVVVFDTLFRLLNVLYGEVIYARNITDIDDKIMKAAAENGEEIGALAARFTAEFESDMAQLRNLPPSIVPRATDHLPEMIAMTRRLIEKGHAYEAEGHVLFDVNSMSDYGRLSNRSLEDMLDGARVEVAPYKKYAGDFVLWKPSSAAEPGWDSPWGRGRPGWHLECSAMIEKHLGETIDIHGGGRDLIFPHHENELAQSCCAHDGREYVRYWMHNGYINVGGEKMSKSLGNFRTVRELLGKYDGEVIRYALLSAQYRSELDFSQTLLDQAKACLNSFYSALDKVEALEGVDDVDLQNHPFFLALLDDLNTPVALGEMHKVTKLLNKAAQGDKARLKTTLLQAGRLLGLLQRGPDEWFGRVRGRADITLDAVTMGGEGIVGPTPEEIEAKIAERAQAKADKDYARADEIRKALKAQGVVLEDSREGTNWKRER</sequence>
<dbReference type="CDD" id="cd00672">
    <property type="entry name" value="CysRS_core"/>
    <property type="match status" value="1"/>
</dbReference>
<keyword evidence="9 12" id="KW-0067">ATP-binding</keyword>
<evidence type="ECO:0000256" key="7">
    <source>
        <dbReference type="ARBA" id="ARBA00022741"/>
    </source>
</evidence>
<keyword evidence="8 12" id="KW-0862">Zinc</keyword>
<comment type="subcellular location">
    <subcellularLocation>
        <location evidence="1 12">Cytoplasm</location>
    </subcellularLocation>
</comment>
<keyword evidence="10 12" id="KW-0648">Protein biosynthesis</keyword>
<dbReference type="FunFam" id="3.40.50.620:FF:000009">
    <property type="entry name" value="Cysteine--tRNA ligase"/>
    <property type="match status" value="1"/>
</dbReference>
<dbReference type="SUPFAM" id="SSF47323">
    <property type="entry name" value="Anticodon-binding domain of a subclass of class I aminoacyl-tRNA synthetases"/>
    <property type="match status" value="1"/>
</dbReference>
<name>A0A545TLJ6_9GAMM</name>
<dbReference type="GO" id="GO:0004817">
    <property type="term" value="F:cysteine-tRNA ligase activity"/>
    <property type="evidence" value="ECO:0007669"/>
    <property type="project" value="UniProtKB-UniRule"/>
</dbReference>
<evidence type="ECO:0000256" key="5">
    <source>
        <dbReference type="ARBA" id="ARBA00022598"/>
    </source>
</evidence>
<dbReference type="Pfam" id="PF09190">
    <property type="entry name" value="DALR_2"/>
    <property type="match status" value="1"/>
</dbReference>
<keyword evidence="15" id="KW-1185">Reference proteome</keyword>
<evidence type="ECO:0000256" key="6">
    <source>
        <dbReference type="ARBA" id="ARBA00022723"/>
    </source>
</evidence>
<dbReference type="Pfam" id="PF23493">
    <property type="entry name" value="CysS_C"/>
    <property type="match status" value="1"/>
</dbReference>
<dbReference type="GO" id="GO:0005829">
    <property type="term" value="C:cytosol"/>
    <property type="evidence" value="ECO:0007669"/>
    <property type="project" value="TreeGrafter"/>
</dbReference>
<feature type="short sequence motif" description="'KMSKS' region" evidence="12">
    <location>
        <begin position="267"/>
        <end position="271"/>
    </location>
</feature>
<dbReference type="GO" id="GO:0008270">
    <property type="term" value="F:zinc ion binding"/>
    <property type="evidence" value="ECO:0007669"/>
    <property type="project" value="UniProtKB-UniRule"/>
</dbReference>
<feature type="binding site" evidence="12">
    <location>
        <position position="234"/>
    </location>
    <ligand>
        <name>Zn(2+)</name>
        <dbReference type="ChEBI" id="CHEBI:29105"/>
    </ligand>
</feature>
<keyword evidence="6 12" id="KW-0479">Metal-binding</keyword>
<dbReference type="Gene3D" id="3.40.50.620">
    <property type="entry name" value="HUPs"/>
    <property type="match status" value="1"/>
</dbReference>
<dbReference type="SUPFAM" id="SSF52374">
    <property type="entry name" value="Nucleotidylyl transferase"/>
    <property type="match status" value="1"/>
</dbReference>
<dbReference type="RefSeq" id="WP_142904879.1">
    <property type="nucleotide sequence ID" value="NZ_ML660094.1"/>
</dbReference>
<dbReference type="EC" id="6.1.1.16" evidence="12"/>
<feature type="binding site" evidence="12">
    <location>
        <position position="238"/>
    </location>
    <ligand>
        <name>Zn(2+)</name>
        <dbReference type="ChEBI" id="CHEBI:29105"/>
    </ligand>
</feature>
<dbReference type="AlphaFoldDB" id="A0A545TLJ6"/>
<evidence type="ECO:0000256" key="9">
    <source>
        <dbReference type="ARBA" id="ARBA00022840"/>
    </source>
</evidence>
<dbReference type="InterPro" id="IPR014729">
    <property type="entry name" value="Rossmann-like_a/b/a_fold"/>
</dbReference>
<accession>A0A545TLJ6</accession>
<dbReference type="OrthoDB" id="9815130at2"/>
<dbReference type="Gene3D" id="1.20.120.1910">
    <property type="entry name" value="Cysteine-tRNA ligase, C-terminal anti-codon recognition domain"/>
    <property type="match status" value="1"/>
</dbReference>
<comment type="cofactor">
    <cofactor evidence="12">
        <name>Zn(2+)</name>
        <dbReference type="ChEBI" id="CHEBI:29105"/>
    </cofactor>
    <text evidence="12">Binds 1 zinc ion per subunit.</text>
</comment>
<organism evidence="14 15">
    <name type="scientific">Exilibacterium tricleocarpae</name>
    <dbReference type="NCBI Taxonomy" id="2591008"/>
    <lineage>
        <taxon>Bacteria</taxon>
        <taxon>Pseudomonadati</taxon>
        <taxon>Pseudomonadota</taxon>
        <taxon>Gammaproteobacteria</taxon>
        <taxon>Cellvibrionales</taxon>
        <taxon>Cellvibrionaceae</taxon>
        <taxon>Exilibacterium</taxon>
    </lineage>
</organism>